<reference evidence="2" key="1">
    <citation type="journal article" date="2013" name="Nat. Genet.">
        <title>The duck genome and transcriptome provide insight into an avian influenza virus reservoir species.</title>
        <authorList>
            <person name="Huang Y."/>
            <person name="Li Y."/>
            <person name="Burt D.W."/>
            <person name="Chen H."/>
            <person name="Zhang Y."/>
            <person name="Qian W."/>
            <person name="Kim H."/>
            <person name="Gan S."/>
            <person name="Zhao Y."/>
            <person name="Li J."/>
            <person name="Yi K."/>
            <person name="Feng H."/>
            <person name="Zhu P."/>
            <person name="Li B."/>
            <person name="Liu Q."/>
            <person name="Fairley S."/>
            <person name="Magor K.E."/>
            <person name="Du Z."/>
            <person name="Hu X."/>
            <person name="Goodman L."/>
            <person name="Tafer H."/>
            <person name="Vignal A."/>
            <person name="Lee T."/>
            <person name="Kim K.W."/>
            <person name="Sheng Z."/>
            <person name="An Y."/>
            <person name="Searle S."/>
            <person name="Herrero J."/>
            <person name="Groenen M.A."/>
            <person name="Crooijmans R.P."/>
            <person name="Faraut T."/>
            <person name="Cai Q."/>
            <person name="Webster R.G."/>
            <person name="Aldridge J.R."/>
            <person name="Warren W.C."/>
            <person name="Bartschat S."/>
            <person name="Kehr S."/>
            <person name="Marz M."/>
            <person name="Stadler P.F."/>
            <person name="Smith J."/>
            <person name="Kraus R.H."/>
            <person name="Zhao Y."/>
            <person name="Ren L."/>
            <person name="Fei J."/>
            <person name="Morisson M."/>
            <person name="Kaiser P."/>
            <person name="Griffin D.K."/>
            <person name="Rao M."/>
            <person name="Pitel F."/>
            <person name="Wang J."/>
            <person name="Li N."/>
        </authorList>
    </citation>
    <scope>NUCLEOTIDE SEQUENCE [LARGE SCALE GENOMIC DNA]</scope>
</reference>
<gene>
    <name evidence="1" type="ORF">Anapl_03204</name>
</gene>
<evidence type="ECO:0000313" key="2">
    <source>
        <dbReference type="Proteomes" id="UP000296049"/>
    </source>
</evidence>
<keyword evidence="2" id="KW-1185">Reference proteome</keyword>
<evidence type="ECO:0000313" key="1">
    <source>
        <dbReference type="EMBL" id="EOA97632.1"/>
    </source>
</evidence>
<dbReference type="EMBL" id="KB743644">
    <property type="protein sequence ID" value="EOA97632.1"/>
    <property type="molecule type" value="Genomic_DNA"/>
</dbReference>
<protein>
    <submittedName>
        <fullName evidence="1">Uncharacterized protein</fullName>
    </submittedName>
</protein>
<dbReference type="Proteomes" id="UP000296049">
    <property type="component" value="Unassembled WGS sequence"/>
</dbReference>
<dbReference type="AlphaFoldDB" id="R0LBH1"/>
<proteinExistence type="predicted"/>
<name>R0LBH1_ANAPL</name>
<feature type="non-terminal residue" evidence="1">
    <location>
        <position position="1"/>
    </location>
</feature>
<organism evidence="1 2">
    <name type="scientific">Anas platyrhynchos</name>
    <name type="common">Mallard</name>
    <name type="synonym">Anas boschas</name>
    <dbReference type="NCBI Taxonomy" id="8839"/>
    <lineage>
        <taxon>Eukaryota</taxon>
        <taxon>Metazoa</taxon>
        <taxon>Chordata</taxon>
        <taxon>Craniata</taxon>
        <taxon>Vertebrata</taxon>
        <taxon>Euteleostomi</taxon>
        <taxon>Archelosauria</taxon>
        <taxon>Archosauria</taxon>
        <taxon>Dinosauria</taxon>
        <taxon>Saurischia</taxon>
        <taxon>Theropoda</taxon>
        <taxon>Coelurosauria</taxon>
        <taxon>Aves</taxon>
        <taxon>Neognathae</taxon>
        <taxon>Galloanserae</taxon>
        <taxon>Anseriformes</taxon>
        <taxon>Anatidae</taxon>
        <taxon>Anatinae</taxon>
        <taxon>Anas</taxon>
    </lineage>
</organism>
<feature type="non-terminal residue" evidence="1">
    <location>
        <position position="31"/>
    </location>
</feature>
<accession>R0LBH1</accession>
<sequence length="31" mass="3183">FTCVGTVFEKVPGLVSCIGLIKDSSVQGLKG</sequence>